<keyword evidence="9" id="KW-1185">Reference proteome</keyword>
<dbReference type="InterPro" id="IPR011006">
    <property type="entry name" value="CheY-like_superfamily"/>
</dbReference>
<comment type="catalytic activity">
    <reaction evidence="1">
        <text>ATP + protein L-histidine = ADP + protein N-phospho-L-histidine.</text>
        <dbReference type="EC" id="2.7.13.3"/>
    </reaction>
</comment>
<evidence type="ECO:0000256" key="2">
    <source>
        <dbReference type="ARBA" id="ARBA00012438"/>
    </source>
</evidence>
<sequence length="555" mass="61721">MQEDFEQVYLDLQRECLIEGARIVSMGAWIYDLDTGRLHWSEGVYDVHGLPRGQEPPGFEECLSYYVEADRERLREALDRIRQEVGSYDFECELITKAGVHKYVRVIGKSGSALSGCKNCLFGVIQDISETRRIRNALLEARDQANAANQAKSNFLATVSHELRTPLNPILGFSDLLLEEVEDEEQLEMVRAINDAGQSLIETINRIIEFAELNPEKKKLREDRFVLTELVNEVVFELQKNQPSFTVEIETEQQVALPDGGVVVGDYKKIKCVLLHLLENAAKFSGMNSAKLRSVVKSLDAEHIIWHVDVEDEGVGIDANMVDHVFDPFLLGNSTFTRAQGGAGMGLAICRGYVELMDGQISVKRTAGAGATFSFYICLSVAGAAAAGVGKDVVEARTEVDDVEVSKVPKVIEEVPAEDEEVPEVSKSREHISVLMVEDNVPNLYYQTRILKRMGYELTTATDGREALDKYKPDLYDVVLLDLHMPGIDGIDVLKSIRQGEARSGATRVPVIVLTADLLKSTQAVCREHGADEFVSKPVNADDLQRKITDVLTMR</sequence>
<dbReference type="EMBL" id="CP138858">
    <property type="protein sequence ID" value="WPJ94640.1"/>
    <property type="molecule type" value="Genomic_DNA"/>
</dbReference>
<feature type="domain" description="Response regulatory" evidence="7">
    <location>
        <begin position="433"/>
        <end position="552"/>
    </location>
</feature>
<dbReference type="InterPro" id="IPR035965">
    <property type="entry name" value="PAS-like_dom_sf"/>
</dbReference>
<evidence type="ECO:0000256" key="4">
    <source>
        <dbReference type="ARBA" id="ARBA00023012"/>
    </source>
</evidence>
<dbReference type="Pfam" id="PF02518">
    <property type="entry name" value="HATPase_c"/>
    <property type="match status" value="1"/>
</dbReference>
<evidence type="ECO:0000259" key="6">
    <source>
        <dbReference type="PROSITE" id="PS50109"/>
    </source>
</evidence>
<dbReference type="Pfam" id="PF08447">
    <property type="entry name" value="PAS_3"/>
    <property type="match status" value="1"/>
</dbReference>
<dbReference type="Gene3D" id="3.30.565.10">
    <property type="entry name" value="Histidine kinase-like ATPase, C-terminal domain"/>
    <property type="match status" value="1"/>
</dbReference>
<dbReference type="PROSITE" id="PS50110">
    <property type="entry name" value="RESPONSE_REGULATORY"/>
    <property type="match status" value="1"/>
</dbReference>
<keyword evidence="3 5" id="KW-0597">Phosphoprotein</keyword>
<dbReference type="SUPFAM" id="SSF47384">
    <property type="entry name" value="Homodimeric domain of signal transducing histidine kinase"/>
    <property type="match status" value="1"/>
</dbReference>
<dbReference type="SUPFAM" id="SSF55785">
    <property type="entry name" value="PYP-like sensor domain (PAS domain)"/>
    <property type="match status" value="1"/>
</dbReference>
<dbReference type="PROSITE" id="PS50109">
    <property type="entry name" value="HIS_KIN"/>
    <property type="match status" value="1"/>
</dbReference>
<dbReference type="Pfam" id="PF00512">
    <property type="entry name" value="HisKA"/>
    <property type="match status" value="1"/>
</dbReference>
<dbReference type="PRINTS" id="PR00344">
    <property type="entry name" value="BCTRLSENSOR"/>
</dbReference>
<dbReference type="InterPro" id="IPR001789">
    <property type="entry name" value="Sig_transdc_resp-reg_receiver"/>
</dbReference>
<evidence type="ECO:0000256" key="3">
    <source>
        <dbReference type="ARBA" id="ARBA00022553"/>
    </source>
</evidence>
<evidence type="ECO:0000259" key="7">
    <source>
        <dbReference type="PROSITE" id="PS50110"/>
    </source>
</evidence>
<dbReference type="PANTHER" id="PTHR45339">
    <property type="entry name" value="HYBRID SIGNAL TRANSDUCTION HISTIDINE KINASE J"/>
    <property type="match status" value="1"/>
</dbReference>
<dbReference type="Gene3D" id="3.30.450.20">
    <property type="entry name" value="PAS domain"/>
    <property type="match status" value="1"/>
</dbReference>
<dbReference type="SMART" id="SM00388">
    <property type="entry name" value="HisKA"/>
    <property type="match status" value="1"/>
</dbReference>
<dbReference type="InterPro" id="IPR013655">
    <property type="entry name" value="PAS_fold_3"/>
</dbReference>
<proteinExistence type="predicted"/>
<dbReference type="InterPro" id="IPR003661">
    <property type="entry name" value="HisK_dim/P_dom"/>
</dbReference>
<dbReference type="SMART" id="SM00448">
    <property type="entry name" value="REC"/>
    <property type="match status" value="1"/>
</dbReference>
<dbReference type="Pfam" id="PF00072">
    <property type="entry name" value="Response_reg"/>
    <property type="match status" value="1"/>
</dbReference>
<dbReference type="InterPro" id="IPR005467">
    <property type="entry name" value="His_kinase_dom"/>
</dbReference>
<dbReference type="CDD" id="cd17546">
    <property type="entry name" value="REC_hyHK_CKI1_RcsC-like"/>
    <property type="match status" value="1"/>
</dbReference>
<dbReference type="Proteomes" id="UP001324993">
    <property type="component" value="Chromosome"/>
</dbReference>
<feature type="domain" description="Histidine kinase" evidence="6">
    <location>
        <begin position="158"/>
        <end position="381"/>
    </location>
</feature>
<gene>
    <name evidence="8" type="ORF">SH580_14485</name>
</gene>
<protein>
    <recommendedName>
        <fullName evidence="2">histidine kinase</fullName>
        <ecNumber evidence="2">2.7.13.3</ecNumber>
    </recommendedName>
</protein>
<dbReference type="Gene3D" id="3.40.50.2300">
    <property type="match status" value="1"/>
</dbReference>
<name>A0ABZ0RIM2_9BACT</name>
<dbReference type="SMART" id="SM00387">
    <property type="entry name" value="HATPase_c"/>
    <property type="match status" value="1"/>
</dbReference>
<organism evidence="8 9">
    <name type="scientific">Coraliomargarita algicola</name>
    <dbReference type="NCBI Taxonomy" id="3092156"/>
    <lineage>
        <taxon>Bacteria</taxon>
        <taxon>Pseudomonadati</taxon>
        <taxon>Verrucomicrobiota</taxon>
        <taxon>Opitutia</taxon>
        <taxon>Puniceicoccales</taxon>
        <taxon>Coraliomargaritaceae</taxon>
        <taxon>Coraliomargarita</taxon>
    </lineage>
</organism>
<evidence type="ECO:0000256" key="1">
    <source>
        <dbReference type="ARBA" id="ARBA00000085"/>
    </source>
</evidence>
<evidence type="ECO:0000313" key="8">
    <source>
        <dbReference type="EMBL" id="WPJ94640.1"/>
    </source>
</evidence>
<reference evidence="8 9" key="1">
    <citation type="submission" date="2023-11" db="EMBL/GenBank/DDBJ databases">
        <title>Coraliomargarita sp. nov., isolated from marine algae.</title>
        <authorList>
            <person name="Lee J.K."/>
            <person name="Baek J.H."/>
            <person name="Kim J.M."/>
            <person name="Choi D.G."/>
            <person name="Jeon C.O."/>
        </authorList>
    </citation>
    <scope>NUCLEOTIDE SEQUENCE [LARGE SCALE GENOMIC DNA]</scope>
    <source>
        <strain evidence="8 9">J2-16</strain>
    </source>
</reference>
<feature type="modified residue" description="4-aspartylphosphate" evidence="5">
    <location>
        <position position="482"/>
    </location>
</feature>
<keyword evidence="4" id="KW-0902">Two-component regulatory system</keyword>
<accession>A0ABZ0RIM2</accession>
<dbReference type="InterPro" id="IPR036890">
    <property type="entry name" value="HATPase_C_sf"/>
</dbReference>
<dbReference type="SUPFAM" id="SSF52172">
    <property type="entry name" value="CheY-like"/>
    <property type="match status" value="1"/>
</dbReference>
<dbReference type="RefSeq" id="WP_319831556.1">
    <property type="nucleotide sequence ID" value="NZ_CP138858.1"/>
</dbReference>
<dbReference type="InterPro" id="IPR003594">
    <property type="entry name" value="HATPase_dom"/>
</dbReference>
<dbReference type="InterPro" id="IPR036097">
    <property type="entry name" value="HisK_dim/P_sf"/>
</dbReference>
<dbReference type="SUPFAM" id="SSF55874">
    <property type="entry name" value="ATPase domain of HSP90 chaperone/DNA topoisomerase II/histidine kinase"/>
    <property type="match status" value="1"/>
</dbReference>
<dbReference type="InterPro" id="IPR004358">
    <property type="entry name" value="Sig_transdc_His_kin-like_C"/>
</dbReference>
<evidence type="ECO:0000313" key="9">
    <source>
        <dbReference type="Proteomes" id="UP001324993"/>
    </source>
</evidence>
<dbReference type="PANTHER" id="PTHR45339:SF1">
    <property type="entry name" value="HYBRID SIGNAL TRANSDUCTION HISTIDINE KINASE J"/>
    <property type="match status" value="1"/>
</dbReference>
<evidence type="ECO:0000256" key="5">
    <source>
        <dbReference type="PROSITE-ProRule" id="PRU00169"/>
    </source>
</evidence>
<dbReference type="CDD" id="cd00082">
    <property type="entry name" value="HisKA"/>
    <property type="match status" value="1"/>
</dbReference>
<dbReference type="EC" id="2.7.13.3" evidence="2"/>
<dbReference type="Gene3D" id="1.10.287.130">
    <property type="match status" value="1"/>
</dbReference>